<dbReference type="RefSeq" id="WP_218285333.1">
    <property type="nucleotide sequence ID" value="NZ_CP076448.1"/>
</dbReference>
<evidence type="ECO:0000259" key="1">
    <source>
        <dbReference type="Pfam" id="PF13449"/>
    </source>
</evidence>
<dbReference type="EMBL" id="CP076448">
    <property type="protein sequence ID" value="QXM24282.1"/>
    <property type="molecule type" value="Genomic_DNA"/>
</dbReference>
<protein>
    <submittedName>
        <fullName evidence="2">Esterase-like activity of phytase family protein</fullName>
    </submittedName>
</protein>
<keyword evidence="3" id="KW-1185">Reference proteome</keyword>
<evidence type="ECO:0000313" key="3">
    <source>
        <dbReference type="Proteomes" id="UP000694001"/>
    </source>
</evidence>
<gene>
    <name evidence="2" type="ORF">KO353_13670</name>
</gene>
<dbReference type="InterPro" id="IPR014567">
    <property type="entry name" value="UCP031900"/>
</dbReference>
<dbReference type="InterPro" id="IPR027372">
    <property type="entry name" value="Phytase-like_dom"/>
</dbReference>
<evidence type="ECO:0000313" key="2">
    <source>
        <dbReference type="EMBL" id="QXM24282.1"/>
    </source>
</evidence>
<sequence>MFRGALALAAPDRAFGGFSGLLLEPDGAILAVTDQAHWLSARLQRDPEERLVGLDGATLLPMRDSNGRRLSAGREGDAEALARLPDGRLLVAFERWHRLRVFDSPKGPGLPFPAPPGIAALPPNAGLESLTALADGRLLAIAEAVAEDGTAPAWIGSGDGRAWVERRYRPSPDFAAVDAAGLPGGGALVLERRASLLAGFSCRVAWLPARALELPELAPRVLAELAAPLLADNYEGLAVAEAADGALDVLLVSDDNFSFLQRNLLVLFRLERLALASS</sequence>
<proteinExistence type="predicted"/>
<reference evidence="2" key="1">
    <citation type="submission" date="2021-06" db="EMBL/GenBank/DDBJ databases">
        <title>Elioraea tepida, sp. nov., a moderately thermophilic aerobic anoxygenic phototrophic bacterium isolated from an alkaline siliceous hot spring mat community in Yellowstone National Park, WY, USA.</title>
        <authorList>
            <person name="Saini M.K."/>
            <person name="Yoshida S."/>
            <person name="Sebastian A."/>
            <person name="Hirose S."/>
            <person name="Hara E."/>
            <person name="Tamaki H."/>
            <person name="Soulier N.T."/>
            <person name="Albert I."/>
            <person name="Hanada S."/>
            <person name="Bryant D.A."/>
            <person name="Tank M."/>
        </authorList>
    </citation>
    <scope>NUCLEOTIDE SEQUENCE</scope>
    <source>
        <strain evidence="2">MS-P2</strain>
    </source>
</reference>
<organism evidence="2 3">
    <name type="scientific">Elioraea tepida</name>
    <dbReference type="NCBI Taxonomy" id="2843330"/>
    <lineage>
        <taxon>Bacteria</taxon>
        <taxon>Pseudomonadati</taxon>
        <taxon>Pseudomonadota</taxon>
        <taxon>Alphaproteobacteria</taxon>
        <taxon>Acetobacterales</taxon>
        <taxon>Elioraeaceae</taxon>
        <taxon>Elioraea</taxon>
    </lineage>
</organism>
<name>A0A975U1P2_9PROT</name>
<accession>A0A975U1P2</accession>
<dbReference type="AlphaFoldDB" id="A0A975U1P2"/>
<feature type="domain" description="Phytase-like" evidence="1">
    <location>
        <begin position="14"/>
        <end position="257"/>
    </location>
</feature>
<dbReference type="Proteomes" id="UP000694001">
    <property type="component" value="Chromosome"/>
</dbReference>
<dbReference type="PIRSF" id="PIRSF031900">
    <property type="entry name" value="UCP031900"/>
    <property type="match status" value="1"/>
</dbReference>
<dbReference type="Pfam" id="PF13449">
    <property type="entry name" value="Phytase-like"/>
    <property type="match status" value="1"/>
</dbReference>
<dbReference type="KEGG" id="elio:KO353_13670"/>